<dbReference type="InterPro" id="IPR036930">
    <property type="entry name" value="WGR_dom_sf"/>
</dbReference>
<protein>
    <submittedName>
        <fullName evidence="2">WGR domain-containing protein</fullName>
    </submittedName>
</protein>
<evidence type="ECO:0000259" key="1">
    <source>
        <dbReference type="PROSITE" id="PS51977"/>
    </source>
</evidence>
<dbReference type="SUPFAM" id="SSF142921">
    <property type="entry name" value="WGR domain-like"/>
    <property type="match status" value="1"/>
</dbReference>
<dbReference type="EMBL" id="JBHMEY010000067">
    <property type="protein sequence ID" value="MFB9098184.1"/>
    <property type="molecule type" value="Genomic_DNA"/>
</dbReference>
<dbReference type="InterPro" id="IPR008893">
    <property type="entry name" value="WGR_domain"/>
</dbReference>
<dbReference type="Proteomes" id="UP001589607">
    <property type="component" value="Unassembled WGS sequence"/>
</dbReference>
<sequence>MKLIKQIKLFYKEGNSDKVYEIDLCSIDATQYVVNFRYGRRGSVLKEGTKTPEYVTLEKAEVLFNKLEHEKTSKGYASEVETLIDLPSLESVAPDTIQGVVLQRLEDAVLNKQSFNTQWKTSRVIWKAGLLNMQSAIPYIIKLTSKGDDLQAYSSLWALIQLKSTTAEAVFKSYASKGKQKEYLKNIANEGLLTILKDKPLEDQLLELLKTVPQEVRYYIDKKDYDGLIDFLKEALEKKSITYLTTLYLIGKFDKQLNEIVQFLLEVIPFRPPFFKHVRAIYKLAHIRNDAETIGILSYRFENEKPMFKRTVSLDDEYYNSQYVESIGEHVNIGKELKGQHSKIAFSNFTKNYFQKHSLRFLKQLHQEEDAKSYLKFATAILLKYDENDYSKARKSPLSDYGQYDYNSKRYLFTLVDYPECSNLVLLSTILFGNDTSRILTPKLQYILGQEIVSCKGYFYNENDSKKEGSTPKESTRNTESSDSIFDSAKKIFSTFFGKKEVEKETVSPIIEETKPTVVEKSNRLELFPEHWDAFPEAYISLLMEAEMNIIHQFAYKNLSERSDFSTLIRQFEEQDILHLLNRNYTLPNKLGYDTLHLKKDELAKQIIFVTDVLDSNTENAREWAKQIITSNTSAFQNDIECIVKLIFNTVPDLNDWISKTLTNFYFSEDKLKAVTGKVIVALLGLEENVANNQLATTVINRLNLIASKQLEQLSWDIVAHLISSDLKTNNLLASSILLLKSKKVDPKEIPFSITTLFLEDSSEEIRKNGIQLLNNYPKEFLAEHIDSLFILLQNPYKEVIDCVLNRLTIFDGTNEENVVIKKIAYGLIRKESIEGAHLLFKQFILNKDNSKWNTAFEPRDIIKLVHANYRNSQLTGYEILTKYSRKEEFTIRQVISLGSHEILAIRQWCWNYFTAQKERIRTERNAALSILDTTWDDTRTFAFHFFKTQFEASDWDLDCLIGIVDSVLPEVEQFGKEMITQHFNPNDGVVYLTKLSQHPSANIQFFVTNYLKTYASDNVAKLQELDFYFRSVLTRVHKGRIAKQRVYQFLQEEGKKSETAALFVSNIIDDISATVSIQDKANCIAILTDLKRLYSNLNTHLILKN</sequence>
<reference evidence="2 3" key="1">
    <citation type="submission" date="2024-09" db="EMBL/GenBank/DDBJ databases">
        <authorList>
            <person name="Sun Q."/>
            <person name="Mori K."/>
        </authorList>
    </citation>
    <scope>NUCLEOTIDE SEQUENCE [LARGE SCALE GENOMIC DNA]</scope>
    <source>
        <strain evidence="2 3">CECT 7955</strain>
    </source>
</reference>
<keyword evidence="3" id="KW-1185">Reference proteome</keyword>
<dbReference type="RefSeq" id="WP_236456279.1">
    <property type="nucleotide sequence ID" value="NZ_CBCSGE010000024.1"/>
</dbReference>
<proteinExistence type="predicted"/>
<feature type="domain" description="WGR" evidence="1">
    <location>
        <begin position="1"/>
        <end position="90"/>
    </location>
</feature>
<name>A0ABV5GS14_9FLAO</name>
<dbReference type="CDD" id="cd07998">
    <property type="entry name" value="WGR_DNA_ligase"/>
    <property type="match status" value="1"/>
</dbReference>
<comment type="caution">
    <text evidence="2">The sequence shown here is derived from an EMBL/GenBank/DDBJ whole genome shotgun (WGS) entry which is preliminary data.</text>
</comment>
<dbReference type="Pfam" id="PF05406">
    <property type="entry name" value="WGR"/>
    <property type="match status" value="1"/>
</dbReference>
<evidence type="ECO:0000313" key="3">
    <source>
        <dbReference type="Proteomes" id="UP001589607"/>
    </source>
</evidence>
<accession>A0ABV5GS14</accession>
<dbReference type="Gene3D" id="2.20.140.10">
    <property type="entry name" value="WGR domain"/>
    <property type="match status" value="1"/>
</dbReference>
<gene>
    <name evidence="2" type="ORF">ACFFVF_16850</name>
</gene>
<dbReference type="PROSITE" id="PS51977">
    <property type="entry name" value="WGR"/>
    <property type="match status" value="1"/>
</dbReference>
<evidence type="ECO:0000313" key="2">
    <source>
        <dbReference type="EMBL" id="MFB9098184.1"/>
    </source>
</evidence>
<organism evidence="2 3">
    <name type="scientific">Flavobacterium jumunjinense</name>
    <dbReference type="NCBI Taxonomy" id="998845"/>
    <lineage>
        <taxon>Bacteria</taxon>
        <taxon>Pseudomonadati</taxon>
        <taxon>Bacteroidota</taxon>
        <taxon>Flavobacteriia</taxon>
        <taxon>Flavobacteriales</taxon>
        <taxon>Flavobacteriaceae</taxon>
        <taxon>Flavobacterium</taxon>
    </lineage>
</organism>